<evidence type="ECO:0000313" key="6">
    <source>
        <dbReference type="EMBL" id="MBE1236042.1"/>
    </source>
</evidence>
<evidence type="ECO:0000256" key="3">
    <source>
        <dbReference type="ARBA" id="ARBA00023136"/>
    </source>
</evidence>
<dbReference type="EMBL" id="JACZHT010000001">
    <property type="protein sequence ID" value="MBE1236042.1"/>
    <property type="molecule type" value="Genomic_DNA"/>
</dbReference>
<organism evidence="6 7">
    <name type="scientific">Phaeovibrio sulfidiphilus</name>
    <dbReference type="NCBI Taxonomy" id="1220600"/>
    <lineage>
        <taxon>Bacteria</taxon>
        <taxon>Pseudomonadati</taxon>
        <taxon>Pseudomonadota</taxon>
        <taxon>Alphaproteobacteria</taxon>
        <taxon>Rhodospirillales</taxon>
        <taxon>Rhodospirillaceae</taxon>
        <taxon>Phaeovibrio</taxon>
    </lineage>
</organism>
<reference evidence="6" key="1">
    <citation type="submission" date="2020-10" db="EMBL/GenBank/DDBJ databases">
        <title>Genome sequence of the unusual species of purple photosynthetic bacteria, Phaeovibrio sulfidiphilus DSM 23193, type strain.</title>
        <authorList>
            <person name="Kyndt J.A."/>
            <person name="Meyer T.E."/>
        </authorList>
    </citation>
    <scope>NUCLEOTIDE SEQUENCE</scope>
    <source>
        <strain evidence="6">DSM 23193</strain>
    </source>
</reference>
<keyword evidence="3 5" id="KW-0472">Membrane</keyword>
<feature type="transmembrane region" description="Helical" evidence="5">
    <location>
        <begin position="12"/>
        <end position="29"/>
    </location>
</feature>
<feature type="transmembrane region" description="Helical" evidence="5">
    <location>
        <begin position="41"/>
        <end position="62"/>
    </location>
</feature>
<proteinExistence type="predicted"/>
<feature type="transmembrane region" description="Helical" evidence="5">
    <location>
        <begin position="240"/>
        <end position="267"/>
    </location>
</feature>
<dbReference type="GO" id="GO:0022857">
    <property type="term" value="F:transmembrane transporter activity"/>
    <property type="evidence" value="ECO:0007669"/>
    <property type="project" value="InterPro"/>
</dbReference>
<evidence type="ECO:0000256" key="2">
    <source>
        <dbReference type="ARBA" id="ARBA00022989"/>
    </source>
</evidence>
<evidence type="ECO:0000256" key="5">
    <source>
        <dbReference type="SAM" id="Phobius"/>
    </source>
</evidence>
<protein>
    <submittedName>
        <fullName evidence="6">MFS transporter</fullName>
    </submittedName>
</protein>
<feature type="region of interest" description="Disordered" evidence="4">
    <location>
        <begin position="389"/>
        <end position="421"/>
    </location>
</feature>
<keyword evidence="7" id="KW-1185">Reference proteome</keyword>
<feature type="transmembrane region" description="Helical" evidence="5">
    <location>
        <begin position="159"/>
        <end position="177"/>
    </location>
</feature>
<dbReference type="InterPro" id="IPR011701">
    <property type="entry name" value="MFS"/>
</dbReference>
<feature type="transmembrane region" description="Helical" evidence="5">
    <location>
        <begin position="332"/>
        <end position="352"/>
    </location>
</feature>
<gene>
    <name evidence="6" type="ORF">IHV25_00005</name>
</gene>
<dbReference type="Proteomes" id="UP000631034">
    <property type="component" value="Unassembled WGS sequence"/>
</dbReference>
<feature type="transmembrane region" description="Helical" evidence="5">
    <location>
        <begin position="299"/>
        <end position="320"/>
    </location>
</feature>
<dbReference type="RefSeq" id="WP_192532933.1">
    <property type="nucleotide sequence ID" value="NZ_JACZHT010000001.1"/>
</dbReference>
<dbReference type="Pfam" id="PF07690">
    <property type="entry name" value="MFS_1"/>
    <property type="match status" value="1"/>
</dbReference>
<feature type="transmembrane region" description="Helical" evidence="5">
    <location>
        <begin position="69"/>
        <end position="88"/>
    </location>
</feature>
<sequence>MDRSRVLLPATVARFVVVALFFDSLAPLFPVIARDHALSDAAFQALLGACFLVFALAQLLSVPVIRRIGLHHAAGLSCLYLGAAAAVICTSGHPAVFAVLFVSLFGVNSIGSNATRVALRNVTSDEGFRRLFAWASSFVELMQTATPVLAGAIAAAFGWRWAVVALVAPVVLAGAVIEWSTVRHRSPHPNPQTAGAYGGWRTVLSRRTFLIPTLMAAALQISFAPLLARLPFLAANDLGLGPFGVGVVLCLDSVVVALGLLVCGLLAKRLATRAKALIGCAILLGGVVLMVSSLWTTPWFGVAGILLATAAFGFIYIPCASEALNGPETERVTASALFGFLQPVVAGISVGLGSLLPLSLLTGGALMTALALVLTTLLAALWRTGPAPATGADTDTGADMGEGAGPPATDTGAGPPAQRLD</sequence>
<dbReference type="Gene3D" id="1.20.1720.10">
    <property type="entry name" value="Multidrug resistance protein D"/>
    <property type="match status" value="1"/>
</dbReference>
<feature type="transmembrane region" description="Helical" evidence="5">
    <location>
        <begin position="358"/>
        <end position="382"/>
    </location>
</feature>
<feature type="transmembrane region" description="Helical" evidence="5">
    <location>
        <begin position="131"/>
        <end position="153"/>
    </location>
</feature>
<evidence type="ECO:0000313" key="7">
    <source>
        <dbReference type="Proteomes" id="UP000631034"/>
    </source>
</evidence>
<dbReference type="SUPFAM" id="SSF103473">
    <property type="entry name" value="MFS general substrate transporter"/>
    <property type="match status" value="1"/>
</dbReference>
<comment type="caution">
    <text evidence="6">The sequence shown here is derived from an EMBL/GenBank/DDBJ whole genome shotgun (WGS) entry which is preliminary data.</text>
</comment>
<feature type="transmembrane region" description="Helical" evidence="5">
    <location>
        <begin position="274"/>
        <end position="293"/>
    </location>
</feature>
<name>A0A8J6YUL7_9PROT</name>
<accession>A0A8J6YUL7</accession>
<feature type="transmembrane region" description="Helical" evidence="5">
    <location>
        <begin position="94"/>
        <end position="119"/>
    </location>
</feature>
<dbReference type="InterPro" id="IPR036259">
    <property type="entry name" value="MFS_trans_sf"/>
</dbReference>
<keyword evidence="1 5" id="KW-0812">Transmembrane</keyword>
<dbReference type="AlphaFoldDB" id="A0A8J6YUL7"/>
<evidence type="ECO:0000256" key="4">
    <source>
        <dbReference type="SAM" id="MobiDB-lite"/>
    </source>
</evidence>
<feature type="transmembrane region" description="Helical" evidence="5">
    <location>
        <begin position="209"/>
        <end position="228"/>
    </location>
</feature>
<keyword evidence="2 5" id="KW-1133">Transmembrane helix</keyword>
<evidence type="ECO:0000256" key="1">
    <source>
        <dbReference type="ARBA" id="ARBA00022692"/>
    </source>
</evidence>